<dbReference type="PRINTS" id="PR00080">
    <property type="entry name" value="SDRFAMILY"/>
</dbReference>
<comment type="caution">
    <text evidence="3">The sequence shown here is derived from an EMBL/GenBank/DDBJ whole genome shotgun (WGS) entry which is preliminary data.</text>
</comment>
<dbReference type="AlphaFoldDB" id="A0A540W650"/>
<dbReference type="GO" id="GO:0016491">
    <property type="term" value="F:oxidoreductase activity"/>
    <property type="evidence" value="ECO:0007669"/>
    <property type="project" value="UniProtKB-KW"/>
</dbReference>
<dbReference type="Pfam" id="PF13561">
    <property type="entry name" value="adh_short_C2"/>
    <property type="match status" value="1"/>
</dbReference>
<name>A0A540W650_9ACTN</name>
<dbReference type="InterPro" id="IPR002347">
    <property type="entry name" value="SDR_fam"/>
</dbReference>
<dbReference type="RefSeq" id="WP_141634440.1">
    <property type="nucleotide sequence ID" value="NZ_VIGB01000003.1"/>
</dbReference>
<evidence type="ECO:0000256" key="2">
    <source>
        <dbReference type="ARBA" id="ARBA00023002"/>
    </source>
</evidence>
<protein>
    <submittedName>
        <fullName evidence="3">SDR family oxidoreductase</fullName>
    </submittedName>
</protein>
<accession>A0A540W650</accession>
<evidence type="ECO:0000313" key="3">
    <source>
        <dbReference type="EMBL" id="TQF03834.1"/>
    </source>
</evidence>
<sequence>MDRLTGKTALVTGGSRGIGKGIALRLAREGALTAVHYGSNEQAAKETVAEIEAAGGQAFAVGAELGVPGDAAALWAAFDAALAERGAAPGVDILVNNAGIGLLSQVHEVTEADYDQVFAINVKAPFFIVQQGLDRLRDGGRVINVSSGVARIALTTTIAYSMTKGALNVFTHTLAQQLGGRGITVNAVAPGIVATDMNPHLDDPAQRAEWGSMSVFNRVGEPADIADAVAFLASDDGRWVTGQVLDATGGSHLGV</sequence>
<keyword evidence="2" id="KW-0560">Oxidoreductase</keyword>
<dbReference type="FunFam" id="3.40.50.720:FF:000084">
    <property type="entry name" value="Short-chain dehydrogenase reductase"/>
    <property type="match status" value="1"/>
</dbReference>
<comment type="similarity">
    <text evidence="1">Belongs to the short-chain dehydrogenases/reductases (SDR) family.</text>
</comment>
<dbReference type="Proteomes" id="UP000319103">
    <property type="component" value="Unassembled WGS sequence"/>
</dbReference>
<dbReference type="InterPro" id="IPR020904">
    <property type="entry name" value="Sc_DH/Rdtase_CS"/>
</dbReference>
<dbReference type="SUPFAM" id="SSF51735">
    <property type="entry name" value="NAD(P)-binding Rossmann-fold domains"/>
    <property type="match status" value="1"/>
</dbReference>
<dbReference type="InterPro" id="IPR036291">
    <property type="entry name" value="NAD(P)-bd_dom_sf"/>
</dbReference>
<dbReference type="PROSITE" id="PS00061">
    <property type="entry name" value="ADH_SHORT"/>
    <property type="match status" value="1"/>
</dbReference>
<dbReference type="Gene3D" id="3.40.50.720">
    <property type="entry name" value="NAD(P)-binding Rossmann-like Domain"/>
    <property type="match status" value="1"/>
</dbReference>
<proteinExistence type="inferred from homology"/>
<evidence type="ECO:0000313" key="4">
    <source>
        <dbReference type="Proteomes" id="UP000319103"/>
    </source>
</evidence>
<keyword evidence="4" id="KW-1185">Reference proteome</keyword>
<dbReference type="PANTHER" id="PTHR43639:SF1">
    <property type="entry name" value="SHORT-CHAIN DEHYDROGENASE_REDUCTASE FAMILY PROTEIN"/>
    <property type="match status" value="1"/>
</dbReference>
<reference evidence="3 4" key="1">
    <citation type="submission" date="2019-06" db="EMBL/GenBank/DDBJ databases">
        <title>Description of Kitasatospora acidophila sp. nov. isolated from pine grove soil, and reclassification of Streptomyces novaecaesareae to Kitasatospora novaeceasareae comb. nov.</title>
        <authorList>
            <person name="Kim M.J."/>
        </authorList>
    </citation>
    <scope>NUCLEOTIDE SEQUENCE [LARGE SCALE GENOMIC DNA]</scope>
    <source>
        <strain evidence="3 4">MMS16-CNU292</strain>
    </source>
</reference>
<evidence type="ECO:0000256" key="1">
    <source>
        <dbReference type="ARBA" id="ARBA00006484"/>
    </source>
</evidence>
<organism evidence="3 4">
    <name type="scientific">Kitasatospora acidiphila</name>
    <dbReference type="NCBI Taxonomy" id="2567942"/>
    <lineage>
        <taxon>Bacteria</taxon>
        <taxon>Bacillati</taxon>
        <taxon>Actinomycetota</taxon>
        <taxon>Actinomycetes</taxon>
        <taxon>Kitasatosporales</taxon>
        <taxon>Streptomycetaceae</taxon>
        <taxon>Kitasatospora</taxon>
    </lineage>
</organism>
<dbReference type="PRINTS" id="PR00081">
    <property type="entry name" value="GDHRDH"/>
</dbReference>
<dbReference type="PANTHER" id="PTHR43639">
    <property type="entry name" value="OXIDOREDUCTASE, SHORT-CHAIN DEHYDROGENASE/REDUCTASE FAMILY (AFU_ORTHOLOGUE AFUA_5G02870)"/>
    <property type="match status" value="1"/>
</dbReference>
<gene>
    <name evidence="3" type="ORF">E6W39_18375</name>
</gene>
<dbReference type="OrthoDB" id="9803333at2"/>
<dbReference type="EMBL" id="VIGB01000003">
    <property type="protein sequence ID" value="TQF03834.1"/>
    <property type="molecule type" value="Genomic_DNA"/>
</dbReference>